<reference evidence="5" key="1">
    <citation type="journal article" date="2014" name="Int. J. Syst. Evol. Microbiol.">
        <title>Complete genome sequence of Corynebacterium casei LMG S-19264T (=DSM 44701T), isolated from a smear-ripened cheese.</title>
        <authorList>
            <consortium name="US DOE Joint Genome Institute (JGI-PGF)"/>
            <person name="Walter F."/>
            <person name="Albersmeier A."/>
            <person name="Kalinowski J."/>
            <person name="Ruckert C."/>
        </authorList>
    </citation>
    <scope>NUCLEOTIDE SEQUENCE</scope>
    <source>
        <strain evidence="5">CGMCC 1.15448</strain>
    </source>
</reference>
<dbReference type="RefSeq" id="WP_188934014.1">
    <property type="nucleotide sequence ID" value="NZ_BMJC01000004.1"/>
</dbReference>
<comment type="similarity">
    <text evidence="1">Belongs to the metallo-dependent hydrolases superfamily. CpsB/CapC family.</text>
</comment>
<protein>
    <recommendedName>
        <fullName evidence="2">protein-tyrosine-phosphatase</fullName>
        <ecNumber evidence="2">3.1.3.48</ecNumber>
    </recommendedName>
</protein>
<reference evidence="5" key="2">
    <citation type="submission" date="2020-09" db="EMBL/GenBank/DDBJ databases">
        <authorList>
            <person name="Sun Q."/>
            <person name="Zhou Y."/>
        </authorList>
    </citation>
    <scope>NUCLEOTIDE SEQUENCE</scope>
    <source>
        <strain evidence="5">CGMCC 1.15448</strain>
    </source>
</reference>
<dbReference type="Pfam" id="PF19567">
    <property type="entry name" value="CpsB_CapC"/>
    <property type="match status" value="1"/>
</dbReference>
<gene>
    <name evidence="5" type="ORF">GCM10011511_34820</name>
</gene>
<dbReference type="AlphaFoldDB" id="A0A8J2UF58"/>
<dbReference type="PANTHER" id="PTHR39181:SF1">
    <property type="entry name" value="TYROSINE-PROTEIN PHOSPHATASE YWQE"/>
    <property type="match status" value="1"/>
</dbReference>
<comment type="caution">
    <text evidence="5">The sequence shown here is derived from an EMBL/GenBank/DDBJ whole genome shotgun (WGS) entry which is preliminary data.</text>
</comment>
<keyword evidence="6" id="KW-1185">Reference proteome</keyword>
<comment type="catalytic activity">
    <reaction evidence="4">
        <text>O-phospho-L-tyrosyl-[protein] + H2O = L-tyrosyl-[protein] + phosphate</text>
        <dbReference type="Rhea" id="RHEA:10684"/>
        <dbReference type="Rhea" id="RHEA-COMP:10136"/>
        <dbReference type="Rhea" id="RHEA-COMP:20101"/>
        <dbReference type="ChEBI" id="CHEBI:15377"/>
        <dbReference type="ChEBI" id="CHEBI:43474"/>
        <dbReference type="ChEBI" id="CHEBI:46858"/>
        <dbReference type="ChEBI" id="CHEBI:61978"/>
        <dbReference type="EC" id="3.1.3.48"/>
    </reaction>
</comment>
<dbReference type="PANTHER" id="PTHR39181">
    <property type="entry name" value="TYROSINE-PROTEIN PHOSPHATASE YWQE"/>
    <property type="match status" value="1"/>
</dbReference>
<dbReference type="InterPro" id="IPR016667">
    <property type="entry name" value="Caps_polysacc_synth_CpsB/CapC"/>
</dbReference>
<dbReference type="PIRSF" id="PIRSF016557">
    <property type="entry name" value="Caps_synth_CpsB"/>
    <property type="match status" value="1"/>
</dbReference>
<dbReference type="InterPro" id="IPR016195">
    <property type="entry name" value="Pol/histidinol_Pase-like"/>
</dbReference>
<dbReference type="EMBL" id="BMJC01000004">
    <property type="protein sequence ID" value="GGB08389.1"/>
    <property type="molecule type" value="Genomic_DNA"/>
</dbReference>
<dbReference type="Proteomes" id="UP000607559">
    <property type="component" value="Unassembled WGS sequence"/>
</dbReference>
<dbReference type="GO" id="GO:0004725">
    <property type="term" value="F:protein tyrosine phosphatase activity"/>
    <property type="evidence" value="ECO:0007669"/>
    <property type="project" value="UniProtKB-EC"/>
</dbReference>
<evidence type="ECO:0000256" key="2">
    <source>
        <dbReference type="ARBA" id="ARBA00013064"/>
    </source>
</evidence>
<proteinExistence type="inferred from homology"/>
<organism evidence="5 6">
    <name type="scientific">Puia dinghuensis</name>
    <dbReference type="NCBI Taxonomy" id="1792502"/>
    <lineage>
        <taxon>Bacteria</taxon>
        <taxon>Pseudomonadati</taxon>
        <taxon>Bacteroidota</taxon>
        <taxon>Chitinophagia</taxon>
        <taxon>Chitinophagales</taxon>
        <taxon>Chitinophagaceae</taxon>
        <taxon>Puia</taxon>
    </lineage>
</organism>
<keyword evidence="3" id="KW-0378">Hydrolase</keyword>
<dbReference type="GO" id="GO:0030145">
    <property type="term" value="F:manganese ion binding"/>
    <property type="evidence" value="ECO:0007669"/>
    <property type="project" value="InterPro"/>
</dbReference>
<dbReference type="Gene3D" id="3.20.20.140">
    <property type="entry name" value="Metal-dependent hydrolases"/>
    <property type="match status" value="1"/>
</dbReference>
<dbReference type="EC" id="3.1.3.48" evidence="2"/>
<evidence type="ECO:0000256" key="4">
    <source>
        <dbReference type="ARBA" id="ARBA00051722"/>
    </source>
</evidence>
<sequence length="247" mass="27711">MFSIFKKKSNNAVRSLEGLSCDVHSHLIPGIDDGAPDMETSLRLISGLVALGYKKIITTPHINGDVFPNTPAVIRAGAAAVTEQLRQRNIDVEFGAAAEHLMDDHFTRALAAGEPFLTLKDNLILVELSFVVPAINLKEILFQLQLKGYQPVLAHPERYLYFGANKGWYDQLRDSGCLFQLNLLSFSGYYGREPQQLAEYLVKKNYVELLGTDLHHEKHLHMLETSTRLHSTVNRLMDTGLIRNPTL</sequence>
<accession>A0A8J2UF58</accession>
<evidence type="ECO:0000256" key="1">
    <source>
        <dbReference type="ARBA" id="ARBA00005750"/>
    </source>
</evidence>
<name>A0A8J2UF58_9BACT</name>
<dbReference type="SUPFAM" id="SSF89550">
    <property type="entry name" value="PHP domain-like"/>
    <property type="match status" value="1"/>
</dbReference>
<evidence type="ECO:0000313" key="6">
    <source>
        <dbReference type="Proteomes" id="UP000607559"/>
    </source>
</evidence>
<evidence type="ECO:0000256" key="3">
    <source>
        <dbReference type="ARBA" id="ARBA00022801"/>
    </source>
</evidence>
<evidence type="ECO:0000313" key="5">
    <source>
        <dbReference type="EMBL" id="GGB08389.1"/>
    </source>
</evidence>